<protein>
    <recommendedName>
        <fullName evidence="2">PPM-type phosphatase domain-containing protein</fullName>
    </recommendedName>
</protein>
<evidence type="ECO:0000313" key="3">
    <source>
        <dbReference type="EMBL" id="ACZ00056.1"/>
    </source>
</evidence>
<evidence type="ECO:0000259" key="2">
    <source>
        <dbReference type="Pfam" id="PF13672"/>
    </source>
</evidence>
<dbReference type="STRING" id="471852.Tcur_4528"/>
<feature type="domain" description="PPM-type phosphatase" evidence="2">
    <location>
        <begin position="23"/>
        <end position="217"/>
    </location>
</feature>
<accession>D1A570</accession>
<dbReference type="eggNOG" id="COG0631">
    <property type="taxonomic scope" value="Bacteria"/>
</dbReference>
<dbReference type="SUPFAM" id="SSF81606">
    <property type="entry name" value="PP2C-like"/>
    <property type="match status" value="1"/>
</dbReference>
<dbReference type="OrthoDB" id="3190646at2"/>
<keyword evidence="4" id="KW-1185">Reference proteome</keyword>
<feature type="compositionally biased region" description="Basic and acidic residues" evidence="1">
    <location>
        <begin position="244"/>
        <end position="261"/>
    </location>
</feature>
<dbReference type="EMBL" id="CP001738">
    <property type="protein sequence ID" value="ACZ00056.1"/>
    <property type="molecule type" value="Genomic_DNA"/>
</dbReference>
<organism evidence="3 4">
    <name type="scientific">Thermomonospora curvata (strain ATCC 19995 / DSM 43183 / JCM 3096 / KCTC 9072 / NBRC 15933 / NCIMB 10081 / Henssen B9)</name>
    <dbReference type="NCBI Taxonomy" id="471852"/>
    <lineage>
        <taxon>Bacteria</taxon>
        <taxon>Bacillati</taxon>
        <taxon>Actinomycetota</taxon>
        <taxon>Actinomycetes</taxon>
        <taxon>Streptosporangiales</taxon>
        <taxon>Thermomonosporaceae</taxon>
        <taxon>Thermomonospora</taxon>
    </lineage>
</organism>
<feature type="region of interest" description="Disordered" evidence="1">
    <location>
        <begin position="241"/>
        <end position="261"/>
    </location>
</feature>
<dbReference type="Pfam" id="PF13672">
    <property type="entry name" value="PP2C_2"/>
    <property type="match status" value="1"/>
</dbReference>
<proteinExistence type="predicted"/>
<name>D1A570_THECD</name>
<dbReference type="Gene3D" id="3.60.40.10">
    <property type="entry name" value="PPM-type phosphatase domain"/>
    <property type="match status" value="1"/>
</dbReference>
<dbReference type="InterPro" id="IPR001932">
    <property type="entry name" value="PPM-type_phosphatase-like_dom"/>
</dbReference>
<evidence type="ECO:0000256" key="1">
    <source>
        <dbReference type="SAM" id="MobiDB-lite"/>
    </source>
</evidence>
<dbReference type="InterPro" id="IPR036457">
    <property type="entry name" value="PPM-type-like_dom_sf"/>
</dbReference>
<dbReference type="AlphaFoldDB" id="D1A570"/>
<gene>
    <name evidence="3" type="ordered locus">Tcur_4528</name>
</gene>
<evidence type="ECO:0000313" key="4">
    <source>
        <dbReference type="Proteomes" id="UP000001918"/>
    </source>
</evidence>
<dbReference type="RefSeq" id="WP_012854837.1">
    <property type="nucleotide sequence ID" value="NC_013510.1"/>
</dbReference>
<sequence>MRVLIASEPATPGRDNEDFAAAAPGLAVLLDGAGIPAGLESGCSHSVAWYARTLGGLLLAEALDPRTSLADALAASIERVNALHSHTCDLQHPGSPSATVVAVRVAGDRLEHLVLADSVLVLDRTDADPLVISDDRLAGVLARLDGPDERPPLGSAEHAAFQLARVRKLNDHRNRPGGFWVASTRPEAAEQALTGSTPLDRVRAVALLSDGASRPADRFGLLTWPDLLALLDKNGPAELLTQTRDAEHSDPDGTRWPRGKASDDATAVYWALHD</sequence>
<dbReference type="Proteomes" id="UP000001918">
    <property type="component" value="Chromosome"/>
</dbReference>
<reference evidence="3 4" key="1">
    <citation type="journal article" date="2011" name="Stand. Genomic Sci.">
        <title>Complete genome sequence of Thermomonospora curvata type strain (B9).</title>
        <authorList>
            <person name="Chertkov O."/>
            <person name="Sikorski J."/>
            <person name="Nolan M."/>
            <person name="Lapidus A."/>
            <person name="Lucas S."/>
            <person name="Del Rio T.G."/>
            <person name="Tice H."/>
            <person name="Cheng J.F."/>
            <person name="Goodwin L."/>
            <person name="Pitluck S."/>
            <person name="Liolios K."/>
            <person name="Ivanova N."/>
            <person name="Mavromatis K."/>
            <person name="Mikhailova N."/>
            <person name="Ovchinnikova G."/>
            <person name="Pati A."/>
            <person name="Chen A."/>
            <person name="Palaniappan K."/>
            <person name="Djao O.D."/>
            <person name="Land M."/>
            <person name="Hauser L."/>
            <person name="Chang Y.J."/>
            <person name="Jeffries C.D."/>
            <person name="Brettin T."/>
            <person name="Han C."/>
            <person name="Detter J.C."/>
            <person name="Rohde M."/>
            <person name="Goker M."/>
            <person name="Woyke T."/>
            <person name="Bristow J."/>
            <person name="Eisen J.A."/>
            <person name="Markowitz V."/>
            <person name="Hugenholtz P."/>
            <person name="Klenk H.P."/>
            <person name="Kyrpides N.C."/>
        </authorList>
    </citation>
    <scope>NUCLEOTIDE SEQUENCE [LARGE SCALE GENOMIC DNA]</scope>
    <source>
        <strain evidence="4">ATCC 19995 / DSM 43183 / JCM 3096 / KCTC 9072 / NBRC 15933 / NCIMB 10081 / Henssen B9</strain>
    </source>
</reference>
<dbReference type="HOGENOM" id="CLU_067299_0_0_11"/>
<dbReference type="KEGG" id="tcu:Tcur_4528"/>